<dbReference type="GO" id="GO:0030288">
    <property type="term" value="C:outer membrane-bounded periplasmic space"/>
    <property type="evidence" value="ECO:0007669"/>
    <property type="project" value="TreeGrafter"/>
</dbReference>
<sequence length="310" mass="34347">MRYLAVIIVCLALFLLPLELIKKIPKQQQQVPKSESKTETAIACDPVMIRVEGLAEPLPLEEYIAGVVQAEMPSTFQLEALKAQAIAARTFALKTTNFGATSIKPTTSHQAFLSPSERKPPLNITQAVTQTASKIITYNNEPITAMFFSTSNGMTESAEGYSGNEIPYLISTDSKGDTISPKFNQSKSFTLKEWNDAFGFTWTADHFKKMVLTENKSQRIQQMTTTQHEWTGREIREVLGLPSTDFEIDTSNPNLITVATKGYGHGVGMSQYGANAMAQEGSKVESILKHYYPKTEIKNFQSIQSACLKN</sequence>
<organism evidence="2 3">
    <name type="scientific">Paenisporosarcina antarctica</name>
    <dbReference type="NCBI Taxonomy" id="417367"/>
    <lineage>
        <taxon>Bacteria</taxon>
        <taxon>Bacillati</taxon>
        <taxon>Bacillota</taxon>
        <taxon>Bacilli</taxon>
        <taxon>Bacillales</taxon>
        <taxon>Caryophanaceae</taxon>
        <taxon>Paenisporosarcina</taxon>
    </lineage>
</organism>
<dbReference type="OrthoDB" id="9794671at2"/>
<dbReference type="Proteomes" id="UP000294292">
    <property type="component" value="Chromosome"/>
</dbReference>
<dbReference type="NCBIfam" id="TIGR02870">
    <property type="entry name" value="spore_II_D"/>
    <property type="match status" value="1"/>
</dbReference>
<feature type="domain" description="Sporulation stage II protein D amidase enhancer LytB N-terminal" evidence="1">
    <location>
        <begin position="56"/>
        <end position="138"/>
    </location>
</feature>
<accession>A0A4P6ZZA5</accession>
<proteinExistence type="predicted"/>
<dbReference type="AlphaFoldDB" id="A0A4P6ZZA5"/>
<protein>
    <submittedName>
        <fullName evidence="2">Stage II sporulation protein D</fullName>
    </submittedName>
</protein>
<evidence type="ECO:0000313" key="2">
    <source>
        <dbReference type="EMBL" id="QBP42080.1"/>
    </source>
</evidence>
<dbReference type="RefSeq" id="WP_134210647.1">
    <property type="nucleotide sequence ID" value="NZ_CP038015.1"/>
</dbReference>
<evidence type="ECO:0000313" key="3">
    <source>
        <dbReference type="Proteomes" id="UP000294292"/>
    </source>
</evidence>
<dbReference type="EMBL" id="CP038015">
    <property type="protein sequence ID" value="QBP42080.1"/>
    <property type="molecule type" value="Genomic_DNA"/>
</dbReference>
<name>A0A4P6ZZA5_9BACL</name>
<dbReference type="InterPro" id="IPR014225">
    <property type="entry name" value="Spore_II_D_firmicutes"/>
</dbReference>
<dbReference type="Pfam" id="PF08486">
    <property type="entry name" value="SpoIID"/>
    <property type="match status" value="1"/>
</dbReference>
<gene>
    <name evidence="2" type="primary">spoIID</name>
    <name evidence="2" type="ORF">E2636_13400</name>
</gene>
<keyword evidence="3" id="KW-1185">Reference proteome</keyword>
<evidence type="ECO:0000259" key="1">
    <source>
        <dbReference type="Pfam" id="PF08486"/>
    </source>
</evidence>
<dbReference type="InterPro" id="IPR051922">
    <property type="entry name" value="Bact_Sporulation_Assoc"/>
</dbReference>
<dbReference type="InterPro" id="IPR013693">
    <property type="entry name" value="SpoIID/LytB_N"/>
</dbReference>
<reference evidence="2 3" key="1">
    <citation type="submission" date="2019-03" db="EMBL/GenBank/DDBJ databases">
        <title>Complete genome sequence of Paenisporosarcina antarctica CGMCC 1.6503T.</title>
        <authorList>
            <person name="Rong J.-C."/>
            <person name="Chi N.-Y."/>
            <person name="Zhang Q.-F."/>
        </authorList>
    </citation>
    <scope>NUCLEOTIDE SEQUENCE [LARGE SCALE GENOMIC DNA]</scope>
    <source>
        <strain evidence="2 3">CGMCC 1.6503</strain>
    </source>
</reference>
<dbReference type="GO" id="GO:0030435">
    <property type="term" value="P:sporulation resulting in formation of a cellular spore"/>
    <property type="evidence" value="ECO:0007669"/>
    <property type="project" value="InterPro"/>
</dbReference>
<dbReference type="KEGG" id="panc:E2636_13400"/>
<dbReference type="InterPro" id="IPR013486">
    <property type="entry name" value="SpoIID/LytB"/>
</dbReference>
<dbReference type="PANTHER" id="PTHR30032:SF4">
    <property type="entry name" value="AMIDASE ENHANCER"/>
    <property type="match status" value="1"/>
</dbReference>
<dbReference type="NCBIfam" id="TIGR02669">
    <property type="entry name" value="SpoIID_LytB"/>
    <property type="match status" value="1"/>
</dbReference>
<dbReference type="PANTHER" id="PTHR30032">
    <property type="entry name" value="N-ACETYLMURAMOYL-L-ALANINE AMIDASE-RELATED"/>
    <property type="match status" value="1"/>
</dbReference>